<evidence type="ECO:0000313" key="2">
    <source>
        <dbReference type="Proteomes" id="UP001595752"/>
    </source>
</evidence>
<accession>A0ABV8B4X8</accession>
<dbReference type="InterPro" id="IPR014913">
    <property type="entry name" value="YppE-like"/>
</dbReference>
<organism evidence="1 2">
    <name type="scientific">Bacillus songklensis</name>
    <dbReference type="NCBI Taxonomy" id="1069116"/>
    <lineage>
        <taxon>Bacteria</taxon>
        <taxon>Bacillati</taxon>
        <taxon>Bacillota</taxon>
        <taxon>Bacilli</taxon>
        <taxon>Bacillales</taxon>
        <taxon>Bacillaceae</taxon>
        <taxon>Bacillus</taxon>
    </lineage>
</organism>
<dbReference type="SUPFAM" id="SSF140415">
    <property type="entry name" value="YppE-like"/>
    <property type="match status" value="1"/>
</dbReference>
<dbReference type="EMBL" id="JBHRZT010000052">
    <property type="protein sequence ID" value="MFC3884202.1"/>
    <property type="molecule type" value="Genomic_DNA"/>
</dbReference>
<keyword evidence="2" id="KW-1185">Reference proteome</keyword>
<sequence>MGEYKQELRSLTKKMRQYNEEALYRLTNDHEQDGHYFYEEVKPYMDAFDQDVAEWSRVCEHWIKEAKPKYIHKKQIETATENLHQVVLQSFYESSRRVRVKEMISANRYILDSILELLQ</sequence>
<dbReference type="InterPro" id="IPR023351">
    <property type="entry name" value="YppE-like_sf"/>
</dbReference>
<proteinExistence type="predicted"/>
<dbReference type="Proteomes" id="UP001595752">
    <property type="component" value="Unassembled WGS sequence"/>
</dbReference>
<protein>
    <submittedName>
        <fullName evidence="1">DUF1798 family protein</fullName>
    </submittedName>
</protein>
<comment type="caution">
    <text evidence="1">The sequence shown here is derived from an EMBL/GenBank/DDBJ whole genome shotgun (WGS) entry which is preliminary data.</text>
</comment>
<gene>
    <name evidence="1" type="ORF">ACFOU2_12170</name>
</gene>
<evidence type="ECO:0000313" key="1">
    <source>
        <dbReference type="EMBL" id="MFC3884202.1"/>
    </source>
</evidence>
<dbReference type="Pfam" id="PF08807">
    <property type="entry name" value="DUF1798"/>
    <property type="match status" value="1"/>
</dbReference>
<dbReference type="RefSeq" id="WP_377915427.1">
    <property type="nucleotide sequence ID" value="NZ_JBHRZT010000052.1"/>
</dbReference>
<reference evidence="2" key="1">
    <citation type="journal article" date="2019" name="Int. J. Syst. Evol. Microbiol.">
        <title>The Global Catalogue of Microorganisms (GCM) 10K type strain sequencing project: providing services to taxonomists for standard genome sequencing and annotation.</title>
        <authorList>
            <consortium name="The Broad Institute Genomics Platform"/>
            <consortium name="The Broad Institute Genome Sequencing Center for Infectious Disease"/>
            <person name="Wu L."/>
            <person name="Ma J."/>
        </authorList>
    </citation>
    <scope>NUCLEOTIDE SEQUENCE [LARGE SCALE GENOMIC DNA]</scope>
    <source>
        <strain evidence="2">CCUG 61889</strain>
    </source>
</reference>
<dbReference type="Gene3D" id="1.20.120.440">
    <property type="entry name" value="YppE-like"/>
    <property type="match status" value="1"/>
</dbReference>
<name>A0ABV8B4X8_9BACI</name>